<comment type="caution">
    <text evidence="17">The sequence shown here is derived from an EMBL/GenBank/DDBJ whole genome shotgun (WGS) entry which is preliminary data.</text>
</comment>
<evidence type="ECO:0000256" key="3">
    <source>
        <dbReference type="ARBA" id="ARBA00022448"/>
    </source>
</evidence>
<keyword evidence="18" id="KW-1185">Reference proteome</keyword>
<name>A0ABS5HMC6_9RHOB</name>
<evidence type="ECO:0000259" key="15">
    <source>
        <dbReference type="Pfam" id="PF02563"/>
    </source>
</evidence>
<gene>
    <name evidence="17" type="ORF">IT775_02985</name>
</gene>
<dbReference type="Proteomes" id="UP001195941">
    <property type="component" value="Unassembled WGS sequence"/>
</dbReference>
<keyword evidence="14" id="KW-0449">Lipoprotein</keyword>
<organism evidence="17 18">
    <name type="scientific">Thalassovita aquimarina</name>
    <dbReference type="NCBI Taxonomy" id="2785917"/>
    <lineage>
        <taxon>Bacteria</taxon>
        <taxon>Pseudomonadati</taxon>
        <taxon>Pseudomonadota</taxon>
        <taxon>Alphaproteobacteria</taxon>
        <taxon>Rhodobacterales</taxon>
        <taxon>Roseobacteraceae</taxon>
        <taxon>Thalassovita</taxon>
    </lineage>
</organism>
<comment type="subcellular location">
    <subcellularLocation>
        <location evidence="1">Cell outer membrane</location>
        <topology evidence="1">Multi-pass membrane protein</topology>
    </subcellularLocation>
</comment>
<dbReference type="Gene3D" id="3.30.1950.10">
    <property type="entry name" value="wza like domain"/>
    <property type="match status" value="1"/>
</dbReference>
<keyword evidence="11" id="KW-0472">Membrane</keyword>
<evidence type="ECO:0000256" key="8">
    <source>
        <dbReference type="ARBA" id="ARBA00023047"/>
    </source>
</evidence>
<keyword evidence="6" id="KW-0812">Transmembrane</keyword>
<evidence type="ECO:0000256" key="12">
    <source>
        <dbReference type="ARBA" id="ARBA00023139"/>
    </source>
</evidence>
<keyword evidence="4" id="KW-1134">Transmembrane beta strand</keyword>
<keyword evidence="7" id="KW-0732">Signal</keyword>
<dbReference type="InterPro" id="IPR003715">
    <property type="entry name" value="Poly_export_N"/>
</dbReference>
<evidence type="ECO:0000256" key="11">
    <source>
        <dbReference type="ARBA" id="ARBA00023136"/>
    </source>
</evidence>
<comment type="similarity">
    <text evidence="2">Belongs to the BexD/CtrA/VexA family.</text>
</comment>
<evidence type="ECO:0000256" key="9">
    <source>
        <dbReference type="ARBA" id="ARBA00023065"/>
    </source>
</evidence>
<evidence type="ECO:0000256" key="7">
    <source>
        <dbReference type="ARBA" id="ARBA00022729"/>
    </source>
</evidence>
<dbReference type="PANTHER" id="PTHR33619:SF3">
    <property type="entry name" value="POLYSACCHARIDE EXPORT PROTEIN GFCE-RELATED"/>
    <property type="match status" value="1"/>
</dbReference>
<dbReference type="PANTHER" id="PTHR33619">
    <property type="entry name" value="POLYSACCHARIDE EXPORT PROTEIN GFCE-RELATED"/>
    <property type="match status" value="1"/>
</dbReference>
<keyword evidence="5" id="KW-0762">Sugar transport</keyword>
<dbReference type="Pfam" id="PF22461">
    <property type="entry name" value="SLBB_2"/>
    <property type="match status" value="1"/>
</dbReference>
<keyword evidence="12" id="KW-0564">Palmitate</keyword>
<evidence type="ECO:0000256" key="5">
    <source>
        <dbReference type="ARBA" id="ARBA00022597"/>
    </source>
</evidence>
<proteinExistence type="inferred from homology"/>
<feature type="domain" description="SLBB" evidence="16">
    <location>
        <begin position="162"/>
        <end position="230"/>
    </location>
</feature>
<evidence type="ECO:0000256" key="1">
    <source>
        <dbReference type="ARBA" id="ARBA00004571"/>
    </source>
</evidence>
<keyword evidence="9" id="KW-0406">Ion transport</keyword>
<dbReference type="EMBL" id="JADMKU010000002">
    <property type="protein sequence ID" value="MBR9650087.1"/>
    <property type="molecule type" value="Genomic_DNA"/>
</dbReference>
<dbReference type="InterPro" id="IPR049712">
    <property type="entry name" value="Poly_export"/>
</dbReference>
<evidence type="ECO:0000256" key="14">
    <source>
        <dbReference type="ARBA" id="ARBA00023288"/>
    </source>
</evidence>
<dbReference type="Pfam" id="PF02563">
    <property type="entry name" value="Poly_export"/>
    <property type="match status" value="1"/>
</dbReference>
<protein>
    <submittedName>
        <fullName evidence="17">Polysaccharide export protein</fullName>
    </submittedName>
</protein>
<evidence type="ECO:0000256" key="2">
    <source>
        <dbReference type="ARBA" id="ARBA00009450"/>
    </source>
</evidence>
<dbReference type="InterPro" id="IPR054765">
    <property type="entry name" value="SLBB_dom"/>
</dbReference>
<reference evidence="17 18" key="1">
    <citation type="journal article" date="2021" name="Arch. Microbiol.">
        <title>Thalassobius aquimarinus sp. nov., isolated from the Sea of Japan seashore.</title>
        <authorList>
            <person name="Kurilenko V.V."/>
            <person name="Romanenko L.A."/>
            <person name="Chernysheva N.Y."/>
            <person name="Velansky P.V."/>
            <person name="Tekutyeva L.A."/>
            <person name="Isaeva M.P."/>
            <person name="Mikhailov V.V."/>
        </authorList>
    </citation>
    <scope>NUCLEOTIDE SEQUENCE [LARGE SCALE GENOMIC DNA]</scope>
    <source>
        <strain evidence="17 18">KMM 8518</strain>
    </source>
</reference>
<evidence type="ECO:0000313" key="18">
    <source>
        <dbReference type="Proteomes" id="UP001195941"/>
    </source>
</evidence>
<evidence type="ECO:0000313" key="17">
    <source>
        <dbReference type="EMBL" id="MBR9650087.1"/>
    </source>
</evidence>
<keyword evidence="3" id="KW-0813">Transport</keyword>
<evidence type="ECO:0000256" key="13">
    <source>
        <dbReference type="ARBA" id="ARBA00023237"/>
    </source>
</evidence>
<evidence type="ECO:0000256" key="6">
    <source>
        <dbReference type="ARBA" id="ARBA00022692"/>
    </source>
</evidence>
<keyword evidence="8" id="KW-0625">Polysaccharide transport</keyword>
<keyword evidence="10" id="KW-0626">Porin</keyword>
<accession>A0ABS5HMC6</accession>
<sequence length="359" mass="38964">MILFLSACSLPRGAAIEAEIAKADASETGFTVEQVSRDNIAHLQNWPRTGNHQGYRWFAARRGPLSSRIRAGDELTLTIWDNQTNSLVTDSGQKWANISKLQVAPAGTVFVPYVGDVKISGMTPQEARELLQVRLDTIAPSSQLQLQMSAGSGNRVDLVSGVQKPGSYPLPDQNQTLLSLIAQGGGIIPTLHHPIVQLIRDGQTYRIPAEQLFADASKNVTLRGRDKVIVVEDDRYFIALGATGREQQIAFKQEEITALEALSMTGGVNDRRANLKGVLVLREYREQDLREDQSGPSRQQTIFVLDLTSAGGLFAARNFQIYPGDTLLATESPITSVQTVFGLIGSVLGIANAADNVAN</sequence>
<keyword evidence="13" id="KW-0998">Cell outer membrane</keyword>
<evidence type="ECO:0000259" key="16">
    <source>
        <dbReference type="Pfam" id="PF22461"/>
    </source>
</evidence>
<evidence type="ECO:0000256" key="4">
    <source>
        <dbReference type="ARBA" id="ARBA00022452"/>
    </source>
</evidence>
<feature type="domain" description="Polysaccharide export protein N-terminal" evidence="15">
    <location>
        <begin position="67"/>
        <end position="138"/>
    </location>
</feature>
<evidence type="ECO:0000256" key="10">
    <source>
        <dbReference type="ARBA" id="ARBA00023114"/>
    </source>
</evidence>
<dbReference type="Gene3D" id="3.10.560.10">
    <property type="entry name" value="Outer membrane lipoprotein wza domain like"/>
    <property type="match status" value="2"/>
</dbReference>